<sequence>MTRPKGIHTKALTQKDHDRINVLYRDALRTRKEIEAITGFTESQIKRALSTKVVSRGTGRPPKLAKAQEDELVAFVTASPAHQSMSYLELSQALFGHSFGEYAIRSTLRRRGFCRYNGKTKQEPGGGGKGGQPRTTRPSSNNNTTSPSRSTLGDTRKEDLGQNVCGHEGDGGSRRPLGIAAICE</sequence>
<protein>
    <recommendedName>
        <fullName evidence="4">Transposase</fullName>
    </recommendedName>
</protein>
<dbReference type="Proteomes" id="UP001392437">
    <property type="component" value="Unassembled WGS sequence"/>
</dbReference>
<proteinExistence type="predicted"/>
<feature type="compositionally biased region" description="Low complexity" evidence="1">
    <location>
        <begin position="132"/>
        <end position="151"/>
    </location>
</feature>
<feature type="region of interest" description="Disordered" evidence="1">
    <location>
        <begin position="115"/>
        <end position="178"/>
    </location>
</feature>
<evidence type="ECO:0000256" key="1">
    <source>
        <dbReference type="SAM" id="MobiDB-lite"/>
    </source>
</evidence>
<evidence type="ECO:0000313" key="3">
    <source>
        <dbReference type="Proteomes" id="UP001392437"/>
    </source>
</evidence>
<organism evidence="2 3">
    <name type="scientific">Apiospora kogelbergensis</name>
    <dbReference type="NCBI Taxonomy" id="1337665"/>
    <lineage>
        <taxon>Eukaryota</taxon>
        <taxon>Fungi</taxon>
        <taxon>Dikarya</taxon>
        <taxon>Ascomycota</taxon>
        <taxon>Pezizomycotina</taxon>
        <taxon>Sordariomycetes</taxon>
        <taxon>Xylariomycetidae</taxon>
        <taxon>Amphisphaeriales</taxon>
        <taxon>Apiosporaceae</taxon>
        <taxon>Apiospora</taxon>
    </lineage>
</organism>
<evidence type="ECO:0000313" key="2">
    <source>
        <dbReference type="EMBL" id="KAK8133303.1"/>
    </source>
</evidence>
<comment type="caution">
    <text evidence="2">The sequence shown here is derived from an EMBL/GenBank/DDBJ whole genome shotgun (WGS) entry which is preliminary data.</text>
</comment>
<dbReference type="AlphaFoldDB" id="A0AAW0RER2"/>
<keyword evidence="3" id="KW-1185">Reference proteome</keyword>
<accession>A0AAW0RER2</accession>
<gene>
    <name evidence="2" type="ORF">PG999_001476</name>
</gene>
<dbReference type="EMBL" id="JAQQWP010000001">
    <property type="protein sequence ID" value="KAK8133303.1"/>
    <property type="molecule type" value="Genomic_DNA"/>
</dbReference>
<name>A0AAW0RER2_9PEZI</name>
<reference evidence="2 3" key="1">
    <citation type="submission" date="2023-01" db="EMBL/GenBank/DDBJ databases">
        <title>Analysis of 21 Apiospora genomes using comparative genomics revels a genus with tremendous synthesis potential of carbohydrate active enzymes and secondary metabolites.</title>
        <authorList>
            <person name="Sorensen T."/>
        </authorList>
    </citation>
    <scope>NUCLEOTIDE SEQUENCE [LARGE SCALE GENOMIC DNA]</scope>
    <source>
        <strain evidence="2 3">CBS 117206</strain>
    </source>
</reference>
<evidence type="ECO:0008006" key="4">
    <source>
        <dbReference type="Google" id="ProtNLM"/>
    </source>
</evidence>